<dbReference type="Gene3D" id="2.60.40.10">
    <property type="entry name" value="Immunoglobulins"/>
    <property type="match status" value="1"/>
</dbReference>
<dbReference type="NCBIfam" id="TIGR04183">
    <property type="entry name" value="Por_Secre_tail"/>
    <property type="match status" value="1"/>
</dbReference>
<sequence length="244" mass="26109">MYFVQSLLKKYTMKTILQKISLFVLAAVAALSVHAQTVEVSVTIFNVKNIIENNGQFDASSYQDLIQGFFPLDVTIKNTGSSTLTLTKVAGKYINLSGTGASDFTIDESTLTGTIAAGSSESFKVAISPSATNGAGKLVTLNLTSNDPSDNTYSGSIKYTFTNKTTAVTKASEIGLSLYPNPSNDGKMHVSAENVEVERIVVSSVSGQTEEFASKEFTTSLKGLLLVRLYTNKGVVSEKIIIQE</sequence>
<reference evidence="2 3" key="1">
    <citation type="journal article" date="2007" name="Appl. Environ. Microbiol.">
        <title>Genome sequence of the cellulolytic gliding bacterium Cytophaga hutchinsonii.</title>
        <authorList>
            <person name="Xie G."/>
            <person name="Bruce D.C."/>
            <person name="Challacombe J.F."/>
            <person name="Chertkov O."/>
            <person name="Detter J.C."/>
            <person name="Gilna P."/>
            <person name="Han C.S."/>
            <person name="Lucas S."/>
            <person name="Misra M."/>
            <person name="Myers G.L."/>
            <person name="Richardson P."/>
            <person name="Tapia R."/>
            <person name="Thayer N."/>
            <person name="Thompson L.S."/>
            <person name="Brettin T.S."/>
            <person name="Henrissat B."/>
            <person name="Wilson D.B."/>
            <person name="McBride M.J."/>
        </authorList>
    </citation>
    <scope>NUCLEOTIDE SEQUENCE [LARGE SCALE GENOMIC DNA]</scope>
    <source>
        <strain evidence="3">ATCC 33406 / DSM 1761 / CIP 103989 / NBRC 15051 / NCIMB 9469 / D465</strain>
    </source>
</reference>
<evidence type="ECO:0008006" key="4">
    <source>
        <dbReference type="Google" id="ProtNLM"/>
    </source>
</evidence>
<organism evidence="2 3">
    <name type="scientific">Cytophaga hutchinsonii (strain ATCC 33406 / DSM 1761 / CIP 103989 / NBRC 15051 / NCIMB 9469 / D465)</name>
    <dbReference type="NCBI Taxonomy" id="269798"/>
    <lineage>
        <taxon>Bacteria</taxon>
        <taxon>Pseudomonadati</taxon>
        <taxon>Bacteroidota</taxon>
        <taxon>Cytophagia</taxon>
        <taxon>Cytophagales</taxon>
        <taxon>Cytophagaceae</taxon>
        <taxon>Cytophaga</taxon>
    </lineage>
</organism>
<protein>
    <recommendedName>
        <fullName evidence="4">Secretion system C-terminal sorting domain-containing protein</fullName>
    </recommendedName>
</protein>
<dbReference type="EMBL" id="CP000383">
    <property type="protein sequence ID" value="ABG60262.1"/>
    <property type="molecule type" value="Genomic_DNA"/>
</dbReference>
<dbReference type="AlphaFoldDB" id="A0A6N4SVI1"/>
<evidence type="ECO:0000256" key="1">
    <source>
        <dbReference type="SAM" id="SignalP"/>
    </source>
</evidence>
<keyword evidence="3" id="KW-1185">Reference proteome</keyword>
<dbReference type="Proteomes" id="UP000001822">
    <property type="component" value="Chromosome"/>
</dbReference>
<evidence type="ECO:0000313" key="2">
    <source>
        <dbReference type="EMBL" id="ABG60262.1"/>
    </source>
</evidence>
<dbReference type="KEGG" id="chu:CHU_3021"/>
<feature type="chain" id="PRO_5026862084" description="Secretion system C-terminal sorting domain-containing protein" evidence="1">
    <location>
        <begin position="36"/>
        <end position="244"/>
    </location>
</feature>
<feature type="signal peptide" evidence="1">
    <location>
        <begin position="1"/>
        <end position="35"/>
    </location>
</feature>
<keyword evidence="1" id="KW-0732">Signal</keyword>
<accession>A0A6N4SVI1</accession>
<dbReference type="InterPro" id="IPR026444">
    <property type="entry name" value="Secre_tail"/>
</dbReference>
<proteinExistence type="predicted"/>
<gene>
    <name evidence="2" type="ordered locus">CHU_3021</name>
</gene>
<evidence type="ECO:0000313" key="3">
    <source>
        <dbReference type="Proteomes" id="UP000001822"/>
    </source>
</evidence>
<dbReference type="InterPro" id="IPR013783">
    <property type="entry name" value="Ig-like_fold"/>
</dbReference>
<name>A0A6N4SVI1_CYTH3</name>